<sequence>MATIKKIAAVVGSSGIGKSKLAVELCKALTGQVINADALQVYKGLDIITNKMPMDEREGIKHHLMDFLEPEEEYKVTSFLKDASQKAVVGGTNYYIQSLLWNNTTIGDQRSPSPEAEDKDLDFPEFDLLETNVLYDRLAQVDPVMANKWHPSDRRKILRSLRIFHQTGQPQSEIIKSQKDHYEVHGLEPRYQALIFWIYSDPTRLNPRLDARVDQMIDTGLFDEIKDLRNHIVQGKIKMPGIELEKYQRGLWQAIGYKEFDPYFEALEEGKDESELDKIKLECTERMKAATRRYAKSQIKWIRNKLLPTSLNSKDDQVIVYCLDAGNLETWDKNVKEKAIEVAKAFQLGQPLPEPQSLSETAKIMLASEQQVKDTQTKILTWNKHVCETCKTDKGEPLVLNGDKEWEQHKKSRYHRKFLKHLRVEEMRKAYFASKQAADSNNS</sequence>
<dbReference type="GO" id="GO:0052381">
    <property type="term" value="F:tRNA dimethylallyltransferase activity"/>
    <property type="evidence" value="ECO:0007669"/>
    <property type="project" value="UniProtKB-EC"/>
</dbReference>
<dbReference type="NCBIfam" id="TIGR00174">
    <property type="entry name" value="miaA"/>
    <property type="match status" value="1"/>
</dbReference>
<dbReference type="PANTHER" id="PTHR11088:SF89">
    <property type="entry name" value="TRNA DIMETHYLALLYLTRANSFERASE"/>
    <property type="match status" value="1"/>
</dbReference>
<gene>
    <name evidence="7" type="ORF">INT46_009411</name>
</gene>
<dbReference type="Proteomes" id="UP000650833">
    <property type="component" value="Unassembled WGS sequence"/>
</dbReference>
<comment type="catalytic activity">
    <reaction evidence="5">
        <text>adenosine(37) in tRNA + dimethylallyl diphosphate = N(6)-dimethylallyladenosine(37) in tRNA + diphosphate</text>
        <dbReference type="Rhea" id="RHEA:26482"/>
        <dbReference type="Rhea" id="RHEA-COMP:10162"/>
        <dbReference type="Rhea" id="RHEA-COMP:10375"/>
        <dbReference type="ChEBI" id="CHEBI:33019"/>
        <dbReference type="ChEBI" id="CHEBI:57623"/>
        <dbReference type="ChEBI" id="CHEBI:74411"/>
        <dbReference type="ChEBI" id="CHEBI:74415"/>
        <dbReference type="EC" id="2.5.1.75"/>
    </reaction>
</comment>
<keyword evidence="4 6" id="KW-0067">ATP-binding</keyword>
<dbReference type="AlphaFoldDB" id="A0A8H7RAT1"/>
<proteinExistence type="inferred from homology"/>
<evidence type="ECO:0000256" key="4">
    <source>
        <dbReference type="ARBA" id="ARBA00022840"/>
    </source>
</evidence>
<keyword evidence="2 6" id="KW-0808">Transferase</keyword>
<evidence type="ECO:0000256" key="6">
    <source>
        <dbReference type="RuleBase" id="RU003785"/>
    </source>
</evidence>
<organism evidence="7 8">
    <name type="scientific">Mucor plumbeus</name>
    <dbReference type="NCBI Taxonomy" id="97098"/>
    <lineage>
        <taxon>Eukaryota</taxon>
        <taxon>Fungi</taxon>
        <taxon>Fungi incertae sedis</taxon>
        <taxon>Mucoromycota</taxon>
        <taxon>Mucoromycotina</taxon>
        <taxon>Mucoromycetes</taxon>
        <taxon>Mucorales</taxon>
        <taxon>Mucorineae</taxon>
        <taxon>Mucoraceae</taxon>
        <taxon>Mucor</taxon>
    </lineage>
</organism>
<evidence type="ECO:0000256" key="5">
    <source>
        <dbReference type="RuleBase" id="RU003783"/>
    </source>
</evidence>
<dbReference type="Gene3D" id="3.30.160.60">
    <property type="entry name" value="Classic Zinc Finger"/>
    <property type="match status" value="1"/>
</dbReference>
<dbReference type="SUPFAM" id="SSF52540">
    <property type="entry name" value="P-loop containing nucleoside triphosphate hydrolases"/>
    <property type="match status" value="1"/>
</dbReference>
<comment type="caution">
    <text evidence="7">The sequence shown here is derived from an EMBL/GenBank/DDBJ whole genome shotgun (WGS) entry which is preliminary data.</text>
</comment>
<accession>A0A8H7RAT1</accession>
<reference evidence="7" key="1">
    <citation type="submission" date="2020-12" db="EMBL/GenBank/DDBJ databases">
        <title>Metabolic potential, ecology and presence of endohyphal bacteria is reflected in genomic diversity of Mucoromycotina.</title>
        <authorList>
            <person name="Muszewska A."/>
            <person name="Okrasinska A."/>
            <person name="Steczkiewicz K."/>
            <person name="Drgas O."/>
            <person name="Orlowska M."/>
            <person name="Perlinska-Lenart U."/>
            <person name="Aleksandrzak-Piekarczyk T."/>
            <person name="Szatraj K."/>
            <person name="Zielenkiewicz U."/>
            <person name="Pilsyk S."/>
            <person name="Malc E."/>
            <person name="Mieczkowski P."/>
            <person name="Kruszewska J.S."/>
            <person name="Biernat P."/>
            <person name="Pawlowska J."/>
        </authorList>
    </citation>
    <scope>NUCLEOTIDE SEQUENCE</scope>
    <source>
        <strain evidence="7">CBS 226.32</strain>
    </source>
</reference>
<evidence type="ECO:0000256" key="3">
    <source>
        <dbReference type="ARBA" id="ARBA00022741"/>
    </source>
</evidence>
<dbReference type="InterPro" id="IPR027417">
    <property type="entry name" value="P-loop_NTPase"/>
</dbReference>
<keyword evidence="8" id="KW-1185">Reference proteome</keyword>
<dbReference type="GO" id="GO:0006400">
    <property type="term" value="P:tRNA modification"/>
    <property type="evidence" value="ECO:0007669"/>
    <property type="project" value="TreeGrafter"/>
</dbReference>
<dbReference type="Gene3D" id="3.40.50.300">
    <property type="entry name" value="P-loop containing nucleotide triphosphate hydrolases"/>
    <property type="match status" value="1"/>
</dbReference>
<dbReference type="EC" id="2.5.1.75" evidence="5"/>
<dbReference type="GO" id="GO:0005739">
    <property type="term" value="C:mitochondrion"/>
    <property type="evidence" value="ECO:0007669"/>
    <property type="project" value="TreeGrafter"/>
</dbReference>
<name>A0A8H7RAT1_9FUNG</name>
<dbReference type="Pfam" id="PF01715">
    <property type="entry name" value="IPPT"/>
    <property type="match status" value="1"/>
</dbReference>
<dbReference type="GO" id="GO:0005524">
    <property type="term" value="F:ATP binding"/>
    <property type="evidence" value="ECO:0007669"/>
    <property type="project" value="UniProtKB-KW"/>
</dbReference>
<evidence type="ECO:0000256" key="1">
    <source>
        <dbReference type="ARBA" id="ARBA00005842"/>
    </source>
</evidence>
<dbReference type="OrthoDB" id="775260at2759"/>
<dbReference type="EMBL" id="JAEPRC010000141">
    <property type="protein sequence ID" value="KAG2206907.1"/>
    <property type="molecule type" value="Genomic_DNA"/>
</dbReference>
<evidence type="ECO:0000313" key="7">
    <source>
        <dbReference type="EMBL" id="KAG2206907.1"/>
    </source>
</evidence>
<comment type="similarity">
    <text evidence="1 6">Belongs to the IPP transferase family.</text>
</comment>
<keyword evidence="3 6" id="KW-0547">Nucleotide-binding</keyword>
<dbReference type="PANTHER" id="PTHR11088">
    <property type="entry name" value="TRNA DIMETHYLALLYLTRANSFERASE"/>
    <property type="match status" value="1"/>
</dbReference>
<dbReference type="InterPro" id="IPR039657">
    <property type="entry name" value="Dimethylallyltransferase"/>
</dbReference>
<evidence type="ECO:0000256" key="2">
    <source>
        <dbReference type="ARBA" id="ARBA00022679"/>
    </source>
</evidence>
<keyword evidence="5" id="KW-0819">tRNA processing</keyword>
<protein>
    <recommendedName>
        <fullName evidence="5">tRNA dimethylallyltransferase</fullName>
        <ecNumber evidence="5">2.5.1.75</ecNumber>
    </recommendedName>
</protein>
<dbReference type="Gene3D" id="1.10.20.140">
    <property type="match status" value="1"/>
</dbReference>
<evidence type="ECO:0000313" key="8">
    <source>
        <dbReference type="Proteomes" id="UP000650833"/>
    </source>
</evidence>
<dbReference type="InterPro" id="IPR018022">
    <property type="entry name" value="IPT"/>
</dbReference>
<dbReference type="HAMAP" id="MF_00185">
    <property type="entry name" value="IPP_trans"/>
    <property type="match status" value="1"/>
</dbReference>